<keyword evidence="1" id="KW-1133">Transmembrane helix</keyword>
<organism evidence="3 4">
    <name type="scientific">Lysobacter spongiicola DSM 21749</name>
    <dbReference type="NCBI Taxonomy" id="1122188"/>
    <lineage>
        <taxon>Bacteria</taxon>
        <taxon>Pseudomonadati</taxon>
        <taxon>Pseudomonadota</taxon>
        <taxon>Gammaproteobacteria</taxon>
        <taxon>Lysobacterales</taxon>
        <taxon>Lysobacteraceae</taxon>
        <taxon>Novilysobacter</taxon>
    </lineage>
</organism>
<evidence type="ECO:0000313" key="3">
    <source>
        <dbReference type="EMBL" id="SKA28724.1"/>
    </source>
</evidence>
<evidence type="ECO:0000313" key="4">
    <source>
        <dbReference type="Proteomes" id="UP000190061"/>
    </source>
</evidence>
<evidence type="ECO:0000256" key="1">
    <source>
        <dbReference type="SAM" id="Phobius"/>
    </source>
</evidence>
<keyword evidence="1" id="KW-0812">Transmembrane</keyword>
<proteinExistence type="predicted"/>
<feature type="domain" description="Uncharacterized protein YyaB-like PH" evidence="2">
    <location>
        <begin position="58"/>
        <end position="129"/>
    </location>
</feature>
<dbReference type="InterPro" id="IPR009589">
    <property type="entry name" value="PH_YyaB-like"/>
</dbReference>
<name>A0A1T4SKA3_9GAMM</name>
<dbReference type="RefSeq" id="WP_078759442.1">
    <property type="nucleotide sequence ID" value="NZ_FUXP01000025.1"/>
</dbReference>
<dbReference type="GO" id="GO:0030153">
    <property type="term" value="P:bacteriocin immunity"/>
    <property type="evidence" value="ECO:0007669"/>
    <property type="project" value="InterPro"/>
</dbReference>
<feature type="transmembrane region" description="Helical" evidence="1">
    <location>
        <begin position="12"/>
        <end position="33"/>
    </location>
</feature>
<keyword evidence="1" id="KW-0472">Membrane</keyword>
<accession>A0A1T4SKA3</accession>
<gene>
    <name evidence="3" type="ORF">SAMN02745674_02930</name>
</gene>
<sequence>MAIVYKSKTDAWLLAVLVVAIAVSLFAAIATLSAGSPPVAAFIAVIGVGLPVWLLLSTRYTLEPHQLKVQSGPFKWHIKVADITSITPSSNPLSSPALSLDRLRIGYGSGRSLMISPCNKEQFIRDIEAARRGAA</sequence>
<keyword evidence="4" id="KW-1185">Reference proteome</keyword>
<protein>
    <submittedName>
        <fullName evidence="3">PH domain-containing protein</fullName>
    </submittedName>
</protein>
<evidence type="ECO:0000259" key="2">
    <source>
        <dbReference type="Pfam" id="PF06713"/>
    </source>
</evidence>
<dbReference type="EMBL" id="FUXP01000025">
    <property type="protein sequence ID" value="SKA28724.1"/>
    <property type="molecule type" value="Genomic_DNA"/>
</dbReference>
<dbReference type="AlphaFoldDB" id="A0A1T4SKA3"/>
<reference evidence="3 4" key="1">
    <citation type="submission" date="2017-02" db="EMBL/GenBank/DDBJ databases">
        <authorList>
            <person name="Peterson S.W."/>
        </authorList>
    </citation>
    <scope>NUCLEOTIDE SEQUENCE [LARGE SCALE GENOMIC DNA]</scope>
    <source>
        <strain evidence="3 4">DSM 21749</strain>
    </source>
</reference>
<feature type="transmembrane region" description="Helical" evidence="1">
    <location>
        <begin position="39"/>
        <end position="56"/>
    </location>
</feature>
<dbReference type="Pfam" id="PF06713">
    <property type="entry name" value="bPH_4"/>
    <property type="match status" value="1"/>
</dbReference>
<dbReference type="Proteomes" id="UP000190061">
    <property type="component" value="Unassembled WGS sequence"/>
</dbReference>
<dbReference type="OrthoDB" id="6658731at2"/>